<gene>
    <name evidence="7" type="ORF">B1756_07940</name>
</gene>
<feature type="region of interest" description="Disordered" evidence="5">
    <location>
        <begin position="41"/>
        <end position="66"/>
    </location>
</feature>
<protein>
    <recommendedName>
        <fullName evidence="6">Response regulatory domain-containing protein</fullName>
    </recommendedName>
</protein>
<evidence type="ECO:0000256" key="3">
    <source>
        <dbReference type="ARBA" id="ARBA00023163"/>
    </source>
</evidence>
<dbReference type="CDD" id="cd00156">
    <property type="entry name" value="REC"/>
    <property type="match status" value="1"/>
</dbReference>
<dbReference type="SUPFAM" id="SSF52172">
    <property type="entry name" value="CheY-like"/>
    <property type="match status" value="1"/>
</dbReference>
<dbReference type="GO" id="GO:0005829">
    <property type="term" value="C:cytosol"/>
    <property type="evidence" value="ECO:0007669"/>
    <property type="project" value="TreeGrafter"/>
</dbReference>
<keyword evidence="2" id="KW-0238">DNA-binding</keyword>
<feature type="modified residue" description="4-aspartylphosphate" evidence="4">
    <location>
        <position position="81"/>
    </location>
</feature>
<evidence type="ECO:0000313" key="8">
    <source>
        <dbReference type="Proteomes" id="UP000250088"/>
    </source>
</evidence>
<feature type="domain" description="Response regulatory" evidence="6">
    <location>
        <begin position="17"/>
        <end position="146"/>
    </location>
</feature>
<dbReference type="Gene3D" id="3.30.565.10">
    <property type="entry name" value="Histidine kinase-like ATPase, C-terminal domain"/>
    <property type="match status" value="1"/>
</dbReference>
<dbReference type="InterPro" id="IPR001789">
    <property type="entry name" value="Sig_transdc_resp-reg_receiver"/>
</dbReference>
<dbReference type="GO" id="GO:0032993">
    <property type="term" value="C:protein-DNA complex"/>
    <property type="evidence" value="ECO:0007669"/>
    <property type="project" value="TreeGrafter"/>
</dbReference>
<dbReference type="Gene3D" id="3.40.50.2300">
    <property type="match status" value="1"/>
</dbReference>
<dbReference type="Pfam" id="PF00072">
    <property type="entry name" value="Response_reg"/>
    <property type="match status" value="1"/>
</dbReference>
<dbReference type="SUPFAM" id="SSF55874">
    <property type="entry name" value="ATPase domain of HSP90 chaperone/DNA topoisomerase II/histidine kinase"/>
    <property type="match status" value="1"/>
</dbReference>
<evidence type="ECO:0000259" key="6">
    <source>
        <dbReference type="PROSITE" id="PS50110"/>
    </source>
</evidence>
<dbReference type="OrthoDB" id="3369at2157"/>
<keyword evidence="8" id="KW-1185">Reference proteome</keyword>
<dbReference type="KEGG" id="naj:B1756_07940"/>
<keyword evidence="1" id="KW-0805">Transcription regulation</keyword>
<evidence type="ECO:0000256" key="5">
    <source>
        <dbReference type="SAM" id="MobiDB-lite"/>
    </source>
</evidence>
<organism evidence="7 8">
    <name type="scientific">Natrarchaeobaculum aegyptiacum</name>
    <dbReference type="NCBI Taxonomy" id="745377"/>
    <lineage>
        <taxon>Archaea</taxon>
        <taxon>Methanobacteriati</taxon>
        <taxon>Methanobacteriota</taxon>
        <taxon>Stenosarchaea group</taxon>
        <taxon>Halobacteria</taxon>
        <taxon>Halobacteriales</taxon>
        <taxon>Natrialbaceae</taxon>
        <taxon>Natrarchaeobaculum</taxon>
    </lineage>
</organism>
<accession>A0A2Z2I0I4</accession>
<evidence type="ECO:0000256" key="2">
    <source>
        <dbReference type="ARBA" id="ARBA00023125"/>
    </source>
</evidence>
<dbReference type="InterPro" id="IPR011006">
    <property type="entry name" value="CheY-like_superfamily"/>
</dbReference>
<dbReference type="PANTHER" id="PTHR48111">
    <property type="entry name" value="REGULATOR OF RPOS"/>
    <property type="match status" value="1"/>
</dbReference>
<dbReference type="GO" id="GO:0000156">
    <property type="term" value="F:phosphorelay response regulator activity"/>
    <property type="evidence" value="ECO:0007669"/>
    <property type="project" value="TreeGrafter"/>
</dbReference>
<reference evidence="8" key="1">
    <citation type="submission" date="2017-02" db="EMBL/GenBank/DDBJ databases">
        <title>Natronthermophilus aegyptiacus gen. nov.,sp. nov., an aerobic, extremely halophilic alkalithermophilic archaeon isolated from the athalassohaline Wadi An Natrun, Egypt.</title>
        <authorList>
            <person name="Zhao B."/>
        </authorList>
    </citation>
    <scope>NUCLEOTIDE SEQUENCE [LARGE SCALE GENOMIC DNA]</scope>
    <source>
        <strain evidence="8">JW/NM-HA 15</strain>
    </source>
</reference>
<name>A0A2Z2I0I4_9EURY</name>
<dbReference type="AlphaFoldDB" id="A0A2Z2I0I4"/>
<proteinExistence type="predicted"/>
<sequence>MGGMDSVSESGSGSSLRLLLVEDQELESRLYRTMLQQYVGDGKGGSGRSSRDVTVETAGDLTSARSSLEDASDPFDLVILDLNLPDSSGLDTLEAVLEAAPERPVVVLTGTDDTRLGQRALERGAQDYLVKSHVTPRLLAQTATYAIERRQRTALLERQRRELAVLHWLVYHGIRDDAGVILGWAAELEPATPAEERIVSQLVDAGEHIVELTDSVDLAVTTIEESNPALRSVDLGTVLEEERERVEARRDDVRVTIDRPEGPIPVRADENLNILVRSVLSAVDGVEETGNERTLPVSVSVPDPNADRVEVAVVDDVTAVPVGSLDTATDEVAQNVDATVRLHVVKQFVERYDGSVELTGREDGRTAIVVSLPLASAGES</sequence>
<dbReference type="SMART" id="SM00448">
    <property type="entry name" value="REC"/>
    <property type="match status" value="1"/>
</dbReference>
<dbReference type="GeneID" id="32894002"/>
<dbReference type="InterPro" id="IPR039420">
    <property type="entry name" value="WalR-like"/>
</dbReference>
<dbReference type="EMBL" id="CP019893">
    <property type="protein sequence ID" value="ARS89678.1"/>
    <property type="molecule type" value="Genomic_DNA"/>
</dbReference>
<evidence type="ECO:0000256" key="4">
    <source>
        <dbReference type="PROSITE-ProRule" id="PRU00169"/>
    </source>
</evidence>
<keyword evidence="4" id="KW-0597">Phosphoprotein</keyword>
<evidence type="ECO:0000313" key="7">
    <source>
        <dbReference type="EMBL" id="ARS89678.1"/>
    </source>
</evidence>
<dbReference type="PROSITE" id="PS50110">
    <property type="entry name" value="RESPONSE_REGULATORY"/>
    <property type="match status" value="1"/>
</dbReference>
<dbReference type="GO" id="GO:0006355">
    <property type="term" value="P:regulation of DNA-templated transcription"/>
    <property type="evidence" value="ECO:0007669"/>
    <property type="project" value="TreeGrafter"/>
</dbReference>
<dbReference type="InterPro" id="IPR036890">
    <property type="entry name" value="HATPase_C_sf"/>
</dbReference>
<keyword evidence="3" id="KW-0804">Transcription</keyword>
<dbReference type="PANTHER" id="PTHR48111:SF67">
    <property type="entry name" value="TRANSCRIPTIONAL REGULATORY PROTEIN TCTD"/>
    <property type="match status" value="1"/>
</dbReference>
<dbReference type="RefSeq" id="WP_161493159.1">
    <property type="nucleotide sequence ID" value="NZ_CP019893.1"/>
</dbReference>
<evidence type="ECO:0000256" key="1">
    <source>
        <dbReference type="ARBA" id="ARBA00023015"/>
    </source>
</evidence>
<dbReference type="Proteomes" id="UP000250088">
    <property type="component" value="Chromosome"/>
</dbReference>
<dbReference type="GO" id="GO:0000976">
    <property type="term" value="F:transcription cis-regulatory region binding"/>
    <property type="evidence" value="ECO:0007669"/>
    <property type="project" value="TreeGrafter"/>
</dbReference>